<dbReference type="EC" id="1.1.1.262" evidence="5"/>
<evidence type="ECO:0000256" key="1">
    <source>
        <dbReference type="ARBA" id="ARBA00022723"/>
    </source>
</evidence>
<name>A0A953HTR8_9BACT</name>
<dbReference type="PANTHER" id="PTHR30004:SF6">
    <property type="entry name" value="D-THREONATE 4-PHOSPHATE DEHYDROGENASE"/>
    <property type="match status" value="1"/>
</dbReference>
<keyword evidence="2 5" id="KW-0560">Oxidoreductase</keyword>
<evidence type="ECO:0000313" key="6">
    <source>
        <dbReference type="Proteomes" id="UP000753961"/>
    </source>
</evidence>
<feature type="compositionally biased region" description="Acidic residues" evidence="4">
    <location>
        <begin position="350"/>
        <end position="359"/>
    </location>
</feature>
<evidence type="ECO:0000256" key="2">
    <source>
        <dbReference type="ARBA" id="ARBA00023002"/>
    </source>
</evidence>
<dbReference type="Proteomes" id="UP000753961">
    <property type="component" value="Unassembled WGS sequence"/>
</dbReference>
<evidence type="ECO:0000313" key="5">
    <source>
        <dbReference type="EMBL" id="MBY5958071.1"/>
    </source>
</evidence>
<dbReference type="GO" id="GO:0051287">
    <property type="term" value="F:NAD binding"/>
    <property type="evidence" value="ECO:0007669"/>
    <property type="project" value="InterPro"/>
</dbReference>
<keyword evidence="3" id="KW-0520">NAD</keyword>
<organism evidence="5 6">
    <name type="scientific">Membranihabitans marinus</name>
    <dbReference type="NCBI Taxonomy" id="1227546"/>
    <lineage>
        <taxon>Bacteria</taxon>
        <taxon>Pseudomonadati</taxon>
        <taxon>Bacteroidota</taxon>
        <taxon>Saprospiria</taxon>
        <taxon>Saprospirales</taxon>
        <taxon>Saprospiraceae</taxon>
        <taxon>Membranihabitans</taxon>
    </lineage>
</organism>
<dbReference type="InterPro" id="IPR005255">
    <property type="entry name" value="PdxA_fam"/>
</dbReference>
<dbReference type="GO" id="GO:0050570">
    <property type="term" value="F:4-hydroxythreonine-4-phosphate dehydrogenase activity"/>
    <property type="evidence" value="ECO:0007669"/>
    <property type="project" value="UniProtKB-EC"/>
</dbReference>
<sequence length="359" mass="39743">MYKPKIGITIGDVNGIGPEIIIKLLSDDRIFNQCIPVIYGSSKVVSYHKNIVEPRSFDYTNLSTIAYAKENTVNILNCWSENVNIMLGEITSEGGKYAALSLEKATQDLKSGDIDAIVTAPIHKQAMAKVNFGFPGHTEYITQFMEADESLMCMVRDDLRIGLVTNHVPINEVSSTISKGLIRKKLDLMHQMLIEDFGKEKPLIAVLGLNPHAGDGGVIGKEDDQVVRPAVIESKKRGQLVFGPFAADGFFGSGEYKKYDGILAMYHDQGLVPFKLLSFGQGVNFTAGLSVVRTSPDHGTGFDIAGQNQADPQSMRKALYLAIDTIRHRRNYKTWNENPLQKQNIHQGSDDFDPSEFEE</sequence>
<evidence type="ECO:0000256" key="3">
    <source>
        <dbReference type="ARBA" id="ARBA00023027"/>
    </source>
</evidence>
<gene>
    <name evidence="5" type="primary">pdxA</name>
    <name evidence="5" type="ORF">KUV50_08020</name>
</gene>
<accession>A0A953HTR8</accession>
<proteinExistence type="predicted"/>
<keyword evidence="1" id="KW-0479">Metal-binding</keyword>
<dbReference type="NCBIfam" id="TIGR00557">
    <property type="entry name" value="pdxA"/>
    <property type="match status" value="1"/>
</dbReference>
<dbReference type="Pfam" id="PF04166">
    <property type="entry name" value="PdxA"/>
    <property type="match status" value="1"/>
</dbReference>
<protein>
    <submittedName>
        <fullName evidence="5">4-hydroxythreonine-4-phosphate dehydrogenase PdxA</fullName>
        <ecNumber evidence="5">1.1.1.262</ecNumber>
    </submittedName>
</protein>
<dbReference type="EMBL" id="JAHVHU010000007">
    <property type="protein sequence ID" value="MBY5958071.1"/>
    <property type="molecule type" value="Genomic_DNA"/>
</dbReference>
<dbReference type="AlphaFoldDB" id="A0A953HTR8"/>
<feature type="compositionally biased region" description="Polar residues" evidence="4">
    <location>
        <begin position="335"/>
        <end position="347"/>
    </location>
</feature>
<feature type="region of interest" description="Disordered" evidence="4">
    <location>
        <begin position="335"/>
        <end position="359"/>
    </location>
</feature>
<dbReference type="RefSeq" id="WP_222579604.1">
    <property type="nucleotide sequence ID" value="NZ_JAHVHU010000007.1"/>
</dbReference>
<keyword evidence="6" id="KW-1185">Reference proteome</keyword>
<reference evidence="5" key="1">
    <citation type="submission" date="2021-06" db="EMBL/GenBank/DDBJ databases">
        <title>44 bacteria genomes isolated from Dapeng, Shenzhen.</title>
        <authorList>
            <person name="Zheng W."/>
            <person name="Yu S."/>
            <person name="Huang Y."/>
        </authorList>
    </citation>
    <scope>NUCLEOTIDE SEQUENCE</scope>
    <source>
        <strain evidence="5">DP5N28-2</strain>
    </source>
</reference>
<comment type="caution">
    <text evidence="5">The sequence shown here is derived from an EMBL/GenBank/DDBJ whole genome shotgun (WGS) entry which is preliminary data.</text>
</comment>
<dbReference type="SUPFAM" id="SSF53659">
    <property type="entry name" value="Isocitrate/Isopropylmalate dehydrogenase-like"/>
    <property type="match status" value="1"/>
</dbReference>
<dbReference type="GO" id="GO:0046872">
    <property type="term" value="F:metal ion binding"/>
    <property type="evidence" value="ECO:0007669"/>
    <property type="project" value="UniProtKB-KW"/>
</dbReference>
<evidence type="ECO:0000256" key="4">
    <source>
        <dbReference type="SAM" id="MobiDB-lite"/>
    </source>
</evidence>
<dbReference type="Gene3D" id="3.40.718.10">
    <property type="entry name" value="Isopropylmalate Dehydrogenase"/>
    <property type="match status" value="1"/>
</dbReference>
<dbReference type="PANTHER" id="PTHR30004">
    <property type="entry name" value="4-HYDROXYTHREONINE-4-PHOSPHATE DEHYDROGENASE"/>
    <property type="match status" value="1"/>
</dbReference>